<gene>
    <name evidence="1" type="ORF">L915_20992</name>
    <name evidence="2" type="ORF">L916_20869</name>
</gene>
<protein>
    <submittedName>
        <fullName evidence="1">Uncharacterized protein</fullName>
    </submittedName>
</protein>
<reference evidence="1" key="1">
    <citation type="submission" date="2013-11" db="EMBL/GenBank/DDBJ databases">
        <title>The Genome Sequence of Phytophthora parasitica CJ02B3.</title>
        <authorList>
            <consortium name="The Broad Institute Genomics Platform"/>
            <person name="Russ C."/>
            <person name="Tyler B."/>
            <person name="Panabieres F."/>
            <person name="Shan W."/>
            <person name="Tripathy S."/>
            <person name="Grunwald N."/>
            <person name="Machado M."/>
            <person name="Johnson C.S."/>
            <person name="Arredondo F."/>
            <person name="Hong C."/>
            <person name="Coffey M."/>
            <person name="Young S.K."/>
            <person name="Zeng Q."/>
            <person name="Gargeya S."/>
            <person name="Fitzgerald M."/>
            <person name="Abouelleil A."/>
            <person name="Alvarado L."/>
            <person name="Chapman S.B."/>
            <person name="Gainer-Dewar J."/>
            <person name="Goldberg J."/>
            <person name="Griggs A."/>
            <person name="Gujja S."/>
            <person name="Hansen M."/>
            <person name="Howarth C."/>
            <person name="Imamovic A."/>
            <person name="Ireland A."/>
            <person name="Larimer J."/>
            <person name="McCowan C."/>
            <person name="Murphy C."/>
            <person name="Pearson M."/>
            <person name="Poon T.W."/>
            <person name="Priest M."/>
            <person name="Roberts A."/>
            <person name="Saif S."/>
            <person name="Shea T."/>
            <person name="Sykes S."/>
            <person name="Wortman J."/>
            <person name="Nusbaum C."/>
            <person name="Birren B."/>
        </authorList>
    </citation>
    <scope>NUCLEOTIDE SEQUENCE [LARGE SCALE GENOMIC DNA]</scope>
    <source>
        <strain evidence="1">CJ02B3</strain>
    </source>
</reference>
<sequence length="67" mass="7772">MRGYAVAAEKFLGQVWNELTNKYWSFRKSLGLSDDRAVICLHKLVLFVLTGDESLMRYCCRQGKLEL</sequence>
<accession>W2FP29</accession>
<organism evidence="1">
    <name type="scientific">Phytophthora nicotianae</name>
    <name type="common">Potato buckeye rot agent</name>
    <name type="synonym">Phytophthora parasitica</name>
    <dbReference type="NCBI Taxonomy" id="4792"/>
    <lineage>
        <taxon>Eukaryota</taxon>
        <taxon>Sar</taxon>
        <taxon>Stramenopiles</taxon>
        <taxon>Oomycota</taxon>
        <taxon>Peronosporomycetes</taxon>
        <taxon>Peronosporales</taxon>
        <taxon>Peronosporaceae</taxon>
        <taxon>Phytophthora</taxon>
    </lineage>
</organism>
<dbReference type="AlphaFoldDB" id="W2FP29"/>
<dbReference type="Proteomes" id="UP000053864">
    <property type="component" value="Unassembled WGS sequence"/>
</dbReference>
<dbReference type="EMBL" id="KI676551">
    <property type="protein sequence ID" value="ETL25259.1"/>
    <property type="molecule type" value="Genomic_DNA"/>
</dbReference>
<evidence type="ECO:0000313" key="1">
    <source>
        <dbReference type="EMBL" id="ETK71825.1"/>
    </source>
</evidence>
<dbReference type="Proteomes" id="UP000053236">
    <property type="component" value="Unassembled WGS sequence"/>
</dbReference>
<reference evidence="2" key="2">
    <citation type="submission" date="2013-11" db="EMBL/GenBank/DDBJ databases">
        <title>The Genome Sequence of Phytophthora parasitica CJ05E6.</title>
        <authorList>
            <consortium name="The Broad Institute Genomics Platform"/>
            <person name="Russ C."/>
            <person name="Tyler B."/>
            <person name="Panabieres F."/>
            <person name="Shan W."/>
            <person name="Tripathy S."/>
            <person name="Grunwald N."/>
            <person name="Machado M."/>
            <person name="Johnson C.S."/>
            <person name="Arredondo F."/>
            <person name="Hong C."/>
            <person name="Coffey M."/>
            <person name="Young S.K."/>
            <person name="Zeng Q."/>
            <person name="Gargeya S."/>
            <person name="Fitzgerald M."/>
            <person name="Abouelleil A."/>
            <person name="Alvarado L."/>
            <person name="Chapman S.B."/>
            <person name="Gainer-Dewar J."/>
            <person name="Goldberg J."/>
            <person name="Griggs A."/>
            <person name="Gujja S."/>
            <person name="Hansen M."/>
            <person name="Howarth C."/>
            <person name="Imamovic A."/>
            <person name="Ireland A."/>
            <person name="Larimer J."/>
            <person name="McCowan C."/>
            <person name="Murphy C."/>
            <person name="Pearson M."/>
            <person name="Poon T.W."/>
            <person name="Priest M."/>
            <person name="Roberts A."/>
            <person name="Saif S."/>
            <person name="Shea T."/>
            <person name="Sykes S."/>
            <person name="Wortman J."/>
            <person name="Nusbaum C."/>
            <person name="Birren B."/>
        </authorList>
    </citation>
    <scope>NUCLEOTIDE SEQUENCE [LARGE SCALE GENOMIC DNA]</scope>
    <source>
        <strain evidence="2">CJ05E6</strain>
    </source>
</reference>
<name>W2FP29_PHYNI</name>
<proteinExistence type="predicted"/>
<dbReference type="EMBL" id="KI689731">
    <property type="protein sequence ID" value="ETK71825.1"/>
    <property type="molecule type" value="Genomic_DNA"/>
</dbReference>
<evidence type="ECO:0000313" key="2">
    <source>
        <dbReference type="EMBL" id="ETL25259.1"/>
    </source>
</evidence>